<name>A0A183UXC6_TOXCA</name>
<dbReference type="Gene3D" id="2.60.120.200">
    <property type="match status" value="1"/>
</dbReference>
<sequence length="93" mass="10131">MTLTVDGKSKLHIMKKGKKTDTNTKDPLYLGGVPKGAKPKGLDTVGTFLMRADGFVGCVRVLNMGKKPRKRKNVDISQIPAYGDVQRNSCPVN</sequence>
<dbReference type="PROSITE" id="PS50025">
    <property type="entry name" value="LAM_G_DOMAIN"/>
    <property type="match status" value="1"/>
</dbReference>
<comment type="caution">
    <text evidence="1">Lacks conserved residue(s) required for the propagation of feature annotation.</text>
</comment>
<accession>A0A183UXC6</accession>
<organism evidence="4 5">
    <name type="scientific">Toxocara canis</name>
    <name type="common">Canine roundworm</name>
    <dbReference type="NCBI Taxonomy" id="6265"/>
    <lineage>
        <taxon>Eukaryota</taxon>
        <taxon>Metazoa</taxon>
        <taxon>Ecdysozoa</taxon>
        <taxon>Nematoda</taxon>
        <taxon>Chromadorea</taxon>
        <taxon>Rhabditida</taxon>
        <taxon>Spirurina</taxon>
        <taxon>Ascaridomorpha</taxon>
        <taxon>Ascaridoidea</taxon>
        <taxon>Toxocaridae</taxon>
        <taxon>Toxocara</taxon>
    </lineage>
</organism>
<dbReference type="AlphaFoldDB" id="A0A183UXC6"/>
<dbReference type="InterPro" id="IPR001791">
    <property type="entry name" value="Laminin_G"/>
</dbReference>
<gene>
    <name evidence="3" type="ORF">TCNE_LOCUS13146</name>
</gene>
<dbReference type="EMBL" id="UYWY01021581">
    <property type="protein sequence ID" value="VDM44467.1"/>
    <property type="molecule type" value="Genomic_DNA"/>
</dbReference>
<evidence type="ECO:0000313" key="3">
    <source>
        <dbReference type="EMBL" id="VDM44467.1"/>
    </source>
</evidence>
<evidence type="ECO:0000313" key="4">
    <source>
        <dbReference type="Proteomes" id="UP000050794"/>
    </source>
</evidence>
<reference evidence="5" key="1">
    <citation type="submission" date="2016-06" db="UniProtKB">
        <authorList>
            <consortium name="WormBaseParasite"/>
        </authorList>
    </citation>
    <scope>IDENTIFICATION</scope>
</reference>
<evidence type="ECO:0000256" key="1">
    <source>
        <dbReference type="PROSITE-ProRule" id="PRU00122"/>
    </source>
</evidence>
<proteinExistence type="predicted"/>
<dbReference type="WBParaSite" id="TCNE_0001314601-mRNA-1">
    <property type="protein sequence ID" value="TCNE_0001314601-mRNA-1"/>
    <property type="gene ID" value="TCNE_0001314601"/>
</dbReference>
<dbReference type="InterPro" id="IPR013320">
    <property type="entry name" value="ConA-like_dom_sf"/>
</dbReference>
<dbReference type="SUPFAM" id="SSF49899">
    <property type="entry name" value="Concanavalin A-like lectins/glucanases"/>
    <property type="match status" value="1"/>
</dbReference>
<feature type="domain" description="Laminin G" evidence="2">
    <location>
        <begin position="1"/>
        <end position="90"/>
    </location>
</feature>
<dbReference type="Proteomes" id="UP000050794">
    <property type="component" value="Unassembled WGS sequence"/>
</dbReference>
<reference evidence="3 4" key="2">
    <citation type="submission" date="2018-11" db="EMBL/GenBank/DDBJ databases">
        <authorList>
            <consortium name="Pathogen Informatics"/>
        </authorList>
    </citation>
    <scope>NUCLEOTIDE SEQUENCE [LARGE SCALE GENOMIC DNA]</scope>
</reference>
<dbReference type="CDD" id="cd00110">
    <property type="entry name" value="LamG"/>
    <property type="match status" value="1"/>
</dbReference>
<evidence type="ECO:0000259" key="2">
    <source>
        <dbReference type="PROSITE" id="PS50025"/>
    </source>
</evidence>
<dbReference type="Pfam" id="PF02210">
    <property type="entry name" value="Laminin_G_2"/>
    <property type="match status" value="1"/>
</dbReference>
<protein>
    <submittedName>
        <fullName evidence="5">LAM_G_DOMAIN domain-containing protein</fullName>
    </submittedName>
</protein>
<evidence type="ECO:0000313" key="5">
    <source>
        <dbReference type="WBParaSite" id="TCNE_0001314601-mRNA-1"/>
    </source>
</evidence>
<keyword evidence="4" id="KW-1185">Reference proteome</keyword>